<evidence type="ECO:0000313" key="3">
    <source>
        <dbReference type="EMBL" id="CAB4599491.1"/>
    </source>
</evidence>
<evidence type="ECO:0000259" key="2">
    <source>
        <dbReference type="PROSITE" id="PS50977"/>
    </source>
</evidence>
<name>A0A6J6GE11_9ZZZZ</name>
<dbReference type="Gene3D" id="1.10.357.10">
    <property type="entry name" value="Tetracycline Repressor, domain 2"/>
    <property type="match status" value="1"/>
</dbReference>
<dbReference type="EMBL" id="CAEZUI010000092">
    <property type="protein sequence ID" value="CAB4599491.1"/>
    <property type="molecule type" value="Genomic_DNA"/>
</dbReference>
<dbReference type="AlphaFoldDB" id="A0A6J6GE11"/>
<gene>
    <name evidence="3" type="ORF">UFOPK1807_00736</name>
</gene>
<sequence length="216" mass="23901">MPTKDVMPPLNTGRKAAYVARNRMALLKSTQEILAIKGEAVTIEDIADHAQVAVSTIYKHFKDKDALIGATLLWGFKTWEEWALEQVADIEDPLEQLVFPMRLFVRANETHPDHAKSLVNFFGIITKSATQVQANLATHIELLSKVKILKVENSTATASNIYAIMAFTLVEQTTNPRAKVSEADKAIQSALSMLGISEAKAKMLTQSKLVIPRTNK</sequence>
<protein>
    <submittedName>
        <fullName evidence="3">Unannotated protein</fullName>
    </submittedName>
</protein>
<dbReference type="InterPro" id="IPR001647">
    <property type="entry name" value="HTH_TetR"/>
</dbReference>
<reference evidence="3" key="1">
    <citation type="submission" date="2020-05" db="EMBL/GenBank/DDBJ databases">
        <authorList>
            <person name="Chiriac C."/>
            <person name="Salcher M."/>
            <person name="Ghai R."/>
            <person name="Kavagutti S V."/>
        </authorList>
    </citation>
    <scope>NUCLEOTIDE SEQUENCE</scope>
</reference>
<dbReference type="Pfam" id="PF00440">
    <property type="entry name" value="TetR_N"/>
    <property type="match status" value="1"/>
</dbReference>
<dbReference type="GO" id="GO:0003677">
    <property type="term" value="F:DNA binding"/>
    <property type="evidence" value="ECO:0007669"/>
    <property type="project" value="UniProtKB-KW"/>
</dbReference>
<dbReference type="InterPro" id="IPR009057">
    <property type="entry name" value="Homeodomain-like_sf"/>
</dbReference>
<proteinExistence type="predicted"/>
<accession>A0A6J6GE11</accession>
<feature type="domain" description="HTH tetR-type" evidence="2">
    <location>
        <begin position="20"/>
        <end position="79"/>
    </location>
</feature>
<keyword evidence="1" id="KW-0238">DNA-binding</keyword>
<dbReference type="PRINTS" id="PR00455">
    <property type="entry name" value="HTHTETR"/>
</dbReference>
<organism evidence="3">
    <name type="scientific">freshwater metagenome</name>
    <dbReference type="NCBI Taxonomy" id="449393"/>
    <lineage>
        <taxon>unclassified sequences</taxon>
        <taxon>metagenomes</taxon>
        <taxon>ecological metagenomes</taxon>
    </lineage>
</organism>
<dbReference type="SUPFAM" id="SSF46689">
    <property type="entry name" value="Homeodomain-like"/>
    <property type="match status" value="1"/>
</dbReference>
<dbReference type="PROSITE" id="PS50977">
    <property type="entry name" value="HTH_TETR_2"/>
    <property type="match status" value="1"/>
</dbReference>
<evidence type="ECO:0000256" key="1">
    <source>
        <dbReference type="ARBA" id="ARBA00023125"/>
    </source>
</evidence>